<feature type="region of interest" description="Disordered" evidence="1">
    <location>
        <begin position="70"/>
        <end position="99"/>
    </location>
</feature>
<comment type="caution">
    <text evidence="2">The sequence shown here is derived from an EMBL/GenBank/DDBJ whole genome shotgun (WGS) entry which is preliminary data.</text>
</comment>
<feature type="region of interest" description="Disordered" evidence="1">
    <location>
        <begin position="127"/>
        <end position="198"/>
    </location>
</feature>
<gene>
    <name evidence="2" type="ORF">TGCOUG_395760</name>
</gene>
<reference evidence="2 3" key="1">
    <citation type="journal article" date="2016" name="Nat. Commun.">
        <title>Local admixture of amplified and diversified secreted pathogenesis determinants shapes mosaic Toxoplasma gondii genomes.</title>
        <authorList>
            <person name="Lorenzi H."/>
            <person name="Khan A."/>
            <person name="Behnke M.S."/>
            <person name="Namasivayam S."/>
            <person name="Swapna L.S."/>
            <person name="Hadjithomas M."/>
            <person name="Karamycheva S."/>
            <person name="Pinney D."/>
            <person name="Brunk B.P."/>
            <person name="Ajioka J.W."/>
            <person name="Ajzenberg D."/>
            <person name="Boothroyd J.C."/>
            <person name="Boyle J.P."/>
            <person name="Darde M.L."/>
            <person name="Diaz-Miranda M.A."/>
            <person name="Dubey J.P."/>
            <person name="Fritz H.M."/>
            <person name="Gennari S.M."/>
            <person name="Gregory B.D."/>
            <person name="Kim K."/>
            <person name="Saeij J.P."/>
            <person name="Su C."/>
            <person name="White M.W."/>
            <person name="Zhu X.Q."/>
            <person name="Howe D.K."/>
            <person name="Rosenthal B.M."/>
            <person name="Grigg M.E."/>
            <person name="Parkinson J."/>
            <person name="Liu L."/>
            <person name="Kissinger J.C."/>
            <person name="Roos D.S."/>
            <person name="Sibley L.D."/>
        </authorList>
    </citation>
    <scope>NUCLEOTIDE SEQUENCE [LARGE SCALE GENOMIC DNA]</scope>
    <source>
        <strain evidence="2 3">COUG</strain>
    </source>
</reference>
<dbReference type="AlphaFoldDB" id="A0A2G8XMV5"/>
<sequence>MTIHPPPALLSTPPLLSHSTELRGCSLLSRKIVNQQNAPRSVNSPSPPAHAIPHLLSYPIHARPIPSDMLLARSGAPPISAEQPSPSPSTRPPPSQQVLPQQSEHLLYLFIALRIRPASPMLLPTHGSAFHLKTPPARHSPDPQPSRLAVPIPPLPPHFAQPPPSSNIDLPPKCVTLTTDPHNSRNHSPASQQLATTS</sequence>
<accession>A0A2G8XMV5</accession>
<evidence type="ECO:0000313" key="2">
    <source>
        <dbReference type="EMBL" id="PIL96362.1"/>
    </source>
</evidence>
<dbReference type="VEuPathDB" id="ToxoDB:TGCOUG_395760"/>
<feature type="compositionally biased region" description="Pro residues" evidence="1">
    <location>
        <begin position="85"/>
        <end position="95"/>
    </location>
</feature>
<organism evidence="2 3">
    <name type="scientific">Toxoplasma gondii COUG</name>
    <dbReference type="NCBI Taxonomy" id="1074873"/>
    <lineage>
        <taxon>Eukaryota</taxon>
        <taxon>Sar</taxon>
        <taxon>Alveolata</taxon>
        <taxon>Apicomplexa</taxon>
        <taxon>Conoidasida</taxon>
        <taxon>Coccidia</taxon>
        <taxon>Eucoccidiorida</taxon>
        <taxon>Eimeriorina</taxon>
        <taxon>Sarcocystidae</taxon>
        <taxon>Toxoplasma</taxon>
    </lineage>
</organism>
<evidence type="ECO:0000256" key="1">
    <source>
        <dbReference type="SAM" id="MobiDB-lite"/>
    </source>
</evidence>
<proteinExistence type="predicted"/>
<dbReference type="EMBL" id="AGQR02003640">
    <property type="protein sequence ID" value="PIL96362.1"/>
    <property type="molecule type" value="Genomic_DNA"/>
</dbReference>
<protein>
    <submittedName>
        <fullName evidence="2">Uncharacterized protein</fullName>
    </submittedName>
</protein>
<feature type="compositionally biased region" description="Polar residues" evidence="1">
    <location>
        <begin position="176"/>
        <end position="198"/>
    </location>
</feature>
<dbReference type="Proteomes" id="UP000236343">
    <property type="component" value="Unassembled WGS sequence"/>
</dbReference>
<evidence type="ECO:0000313" key="3">
    <source>
        <dbReference type="Proteomes" id="UP000236343"/>
    </source>
</evidence>
<feature type="compositionally biased region" description="Pro residues" evidence="1">
    <location>
        <begin position="151"/>
        <end position="165"/>
    </location>
</feature>
<name>A0A2G8XMV5_TOXGO</name>